<dbReference type="PANTHER" id="PTHR12189">
    <property type="entry name" value="MRNA GUANINE-7- METHYLTRANSFERASE"/>
    <property type="match status" value="1"/>
</dbReference>
<dbReference type="CDD" id="cd02440">
    <property type="entry name" value="AdoMet_MTases"/>
    <property type="match status" value="1"/>
</dbReference>
<feature type="region of interest" description="Disordered" evidence="8">
    <location>
        <begin position="308"/>
        <end position="411"/>
    </location>
</feature>
<sequence>MDHQRVLEVTRAHYDSHSNATTYWKEAVQKRGKGRAFPLKQFHNTIKRHLINRFAYGAETLLDLACGRGGDLDKWFDAQVKYVKGVDLSPKEVEEARHRYEGKKSRRGSNMRAEFVDTDKLGIEPFVEPMQYDVVTCMFAIHYFFASRNVAKMFFDTVSRNLRDGGFFFGTCPDGKRILSLLNRSKKWANDDCTICALWQGGYDCFGSAFSMAIADTVTEGHEQDGAKTLGSYEYLVFRSTMEGVAREFNLFPVTDYEADYIDGLFDEEDKNSLFKHFRANYPNSTKELEQTSNAYIAFCFQKRENPSRRNPAAASAPPSSAAAGMAAVRHTRQAQGRSLGLSAGTGRRESSALRAPILRRSPPPRRTTPAGGGGVGSWRGSSPPSVARKREAASSDRTSGGGPHARRSVLLPPPRLIDRVQLWASKMVCWGAEPAGEAGRLHQGPRLGSTTLPAGAPFILFPCAARS</sequence>
<dbReference type="EMBL" id="GBEZ01005398">
    <property type="protein sequence ID" value="JAC79905.1"/>
    <property type="molecule type" value="Transcribed_RNA"/>
</dbReference>
<evidence type="ECO:0000256" key="8">
    <source>
        <dbReference type="SAM" id="MobiDB-lite"/>
    </source>
</evidence>
<reference evidence="10" key="1">
    <citation type="submission" date="2014-05" db="EMBL/GenBank/DDBJ databases">
        <title>The transcriptome of the halophilic microalga Tetraselmis sp. GSL018 isolated from the Great Salt Lake, Utah.</title>
        <authorList>
            <person name="Jinkerson R.E."/>
            <person name="D'Adamo S."/>
            <person name="Posewitz M.C."/>
        </authorList>
    </citation>
    <scope>NUCLEOTIDE SEQUENCE</scope>
    <source>
        <strain evidence="10">GSL018</strain>
    </source>
</reference>
<dbReference type="SUPFAM" id="SSF53335">
    <property type="entry name" value="S-adenosyl-L-methionine-dependent methyltransferases"/>
    <property type="match status" value="1"/>
</dbReference>
<evidence type="ECO:0000256" key="3">
    <source>
        <dbReference type="ARBA" id="ARBA00022679"/>
    </source>
</evidence>
<evidence type="ECO:0000256" key="1">
    <source>
        <dbReference type="ARBA" id="ARBA00011926"/>
    </source>
</evidence>
<dbReference type="PROSITE" id="PS51562">
    <property type="entry name" value="RNA_CAP0_MT"/>
    <property type="match status" value="1"/>
</dbReference>
<evidence type="ECO:0000256" key="6">
    <source>
        <dbReference type="ARBA" id="ARBA00023042"/>
    </source>
</evidence>
<proteinExistence type="predicted"/>
<organism evidence="10">
    <name type="scientific">Tetraselmis sp. GSL018</name>
    <dbReference type="NCBI Taxonomy" id="582737"/>
    <lineage>
        <taxon>Eukaryota</taxon>
        <taxon>Viridiplantae</taxon>
        <taxon>Chlorophyta</taxon>
        <taxon>core chlorophytes</taxon>
        <taxon>Chlorodendrophyceae</taxon>
        <taxon>Chlorodendrales</taxon>
        <taxon>Chlorodendraceae</taxon>
        <taxon>Tetraselmis</taxon>
    </lineage>
</organism>
<dbReference type="AlphaFoldDB" id="A0A061SAH7"/>
<name>A0A061SAH7_9CHLO</name>
<dbReference type="Gene3D" id="3.40.50.150">
    <property type="entry name" value="Vaccinia Virus protein VP39"/>
    <property type="match status" value="1"/>
</dbReference>
<dbReference type="GO" id="GO:0005634">
    <property type="term" value="C:nucleus"/>
    <property type="evidence" value="ECO:0007669"/>
    <property type="project" value="TreeGrafter"/>
</dbReference>
<dbReference type="GO" id="GO:0003723">
    <property type="term" value="F:RNA binding"/>
    <property type="evidence" value="ECO:0007669"/>
    <property type="project" value="UniProtKB-KW"/>
</dbReference>
<keyword evidence="6" id="KW-0506">mRNA capping</keyword>
<keyword evidence="5" id="KW-0694">RNA-binding</keyword>
<dbReference type="EC" id="2.1.1.56" evidence="1"/>
<dbReference type="Pfam" id="PF03291">
    <property type="entry name" value="mRNA_G-N7_MeTrfase"/>
    <property type="match status" value="1"/>
</dbReference>
<keyword evidence="4" id="KW-0949">S-adenosyl-L-methionine</keyword>
<evidence type="ECO:0000259" key="9">
    <source>
        <dbReference type="PROSITE" id="PS51562"/>
    </source>
</evidence>
<keyword evidence="3 10" id="KW-0808">Transferase</keyword>
<dbReference type="PANTHER" id="PTHR12189:SF2">
    <property type="entry name" value="MRNA CAP GUANINE-N7 METHYLTRANSFERASE"/>
    <property type="match status" value="1"/>
</dbReference>
<dbReference type="GO" id="GO:0004482">
    <property type="term" value="F:mRNA 5'-cap (guanine-N7-)-methyltransferase activity"/>
    <property type="evidence" value="ECO:0007669"/>
    <property type="project" value="UniProtKB-EC"/>
</dbReference>
<accession>A0A061SAH7</accession>
<keyword evidence="6" id="KW-0507">mRNA processing</keyword>
<protein>
    <recommendedName>
        <fullName evidence="1">mRNA (guanine-N(7))-methyltransferase</fullName>
        <ecNumber evidence="1">2.1.1.56</ecNumber>
    </recommendedName>
</protein>
<feature type="domain" description="MRNA cap 0 methyltransferase" evidence="9">
    <location>
        <begin position="34"/>
        <end position="304"/>
    </location>
</feature>
<evidence type="ECO:0000256" key="5">
    <source>
        <dbReference type="ARBA" id="ARBA00022884"/>
    </source>
</evidence>
<dbReference type="InterPro" id="IPR004971">
    <property type="entry name" value="mRNA_G-N7_MeTrfase_dom"/>
</dbReference>
<keyword evidence="2 10" id="KW-0489">Methyltransferase</keyword>
<evidence type="ECO:0000313" key="10">
    <source>
        <dbReference type="EMBL" id="JAC79905.1"/>
    </source>
</evidence>
<gene>
    <name evidence="10" type="primary">RNMT</name>
    <name evidence="10" type="ORF">TSPGSL018_11560</name>
</gene>
<comment type="catalytic activity">
    <reaction evidence="7">
        <text>a 5'-end (5'-triphosphoguanosine)-ribonucleoside in mRNA + S-adenosyl-L-methionine = a 5'-end (N(7)-methyl 5'-triphosphoguanosine)-ribonucleoside in mRNA + S-adenosyl-L-homocysteine</text>
        <dbReference type="Rhea" id="RHEA:67008"/>
        <dbReference type="Rhea" id="RHEA-COMP:17166"/>
        <dbReference type="Rhea" id="RHEA-COMP:17167"/>
        <dbReference type="ChEBI" id="CHEBI:57856"/>
        <dbReference type="ChEBI" id="CHEBI:59789"/>
        <dbReference type="ChEBI" id="CHEBI:156461"/>
        <dbReference type="ChEBI" id="CHEBI:167617"/>
        <dbReference type="EC" id="2.1.1.56"/>
    </reaction>
</comment>
<evidence type="ECO:0000256" key="2">
    <source>
        <dbReference type="ARBA" id="ARBA00022603"/>
    </source>
</evidence>
<evidence type="ECO:0000256" key="4">
    <source>
        <dbReference type="ARBA" id="ARBA00022691"/>
    </source>
</evidence>
<feature type="compositionally biased region" description="Low complexity" evidence="8">
    <location>
        <begin position="309"/>
        <end position="324"/>
    </location>
</feature>
<evidence type="ECO:0000256" key="7">
    <source>
        <dbReference type="ARBA" id="ARBA00044712"/>
    </source>
</evidence>
<dbReference type="InterPro" id="IPR039753">
    <property type="entry name" value="RG7MT1"/>
</dbReference>
<dbReference type="InterPro" id="IPR029063">
    <property type="entry name" value="SAM-dependent_MTases_sf"/>
</dbReference>